<accession>A0A8K0UVB6</accession>
<sequence length="290" mass="30637">MGSKLARRTSQLHHHHPPQGEFHWLKSPSYTKAYQRIHIPNHHTNTPSLPPSYNFIMVATSYKLFLISLALSAVIVDAAPTTPALPGLVPDPLQPSSSPSPSPSPSHKRPPPFVRPSNGPGTATPPGHSIARPPDDSPGAWTTKKPSATPTPTTVSSSVPAAATSTPTQASASMEAESSHDLPIPPAVGKEIPSMKDIYDNMPFIPAPPPPDVPLADRIRIPTDPMHPTLPVDPAKDLPSAAGPSNVVPSPSVAAAHVAERSDHVDETEASPLVRRDSSAKVKVFGYGPY</sequence>
<comment type="caution">
    <text evidence="2">The sequence shown here is derived from an EMBL/GenBank/DDBJ whole genome shotgun (WGS) entry which is preliminary data.</text>
</comment>
<feature type="compositionally biased region" description="Low complexity" evidence="1">
    <location>
        <begin position="239"/>
        <end position="250"/>
    </location>
</feature>
<feature type="region of interest" description="Disordered" evidence="1">
    <location>
        <begin position="1"/>
        <end position="24"/>
    </location>
</feature>
<protein>
    <submittedName>
        <fullName evidence="2">Uncharacterized protein</fullName>
    </submittedName>
</protein>
<dbReference type="AlphaFoldDB" id="A0A8K0UVB6"/>
<feature type="region of interest" description="Disordered" evidence="1">
    <location>
        <begin position="258"/>
        <end position="277"/>
    </location>
</feature>
<evidence type="ECO:0000313" key="2">
    <source>
        <dbReference type="EMBL" id="KAH8103438.1"/>
    </source>
</evidence>
<keyword evidence="3" id="KW-1185">Reference proteome</keyword>
<name>A0A8K0UVB6_9AGAR</name>
<dbReference type="Proteomes" id="UP000813824">
    <property type="component" value="Unassembled WGS sequence"/>
</dbReference>
<organism evidence="2 3">
    <name type="scientific">Cristinia sonorae</name>
    <dbReference type="NCBI Taxonomy" id="1940300"/>
    <lineage>
        <taxon>Eukaryota</taxon>
        <taxon>Fungi</taxon>
        <taxon>Dikarya</taxon>
        <taxon>Basidiomycota</taxon>
        <taxon>Agaricomycotina</taxon>
        <taxon>Agaricomycetes</taxon>
        <taxon>Agaricomycetidae</taxon>
        <taxon>Agaricales</taxon>
        <taxon>Pleurotineae</taxon>
        <taxon>Stephanosporaceae</taxon>
        <taxon>Cristinia</taxon>
    </lineage>
</organism>
<feature type="region of interest" description="Disordered" evidence="1">
    <location>
        <begin position="87"/>
        <end position="250"/>
    </location>
</feature>
<proteinExistence type="predicted"/>
<gene>
    <name evidence="2" type="ORF">BXZ70DRAFT_730068</name>
</gene>
<evidence type="ECO:0000256" key="1">
    <source>
        <dbReference type="SAM" id="MobiDB-lite"/>
    </source>
</evidence>
<feature type="compositionally biased region" description="Low complexity" evidence="1">
    <location>
        <begin position="142"/>
        <end position="173"/>
    </location>
</feature>
<reference evidence="2" key="1">
    <citation type="journal article" date="2021" name="New Phytol.">
        <title>Evolutionary innovations through gain and loss of genes in the ectomycorrhizal Boletales.</title>
        <authorList>
            <person name="Wu G."/>
            <person name="Miyauchi S."/>
            <person name="Morin E."/>
            <person name="Kuo A."/>
            <person name="Drula E."/>
            <person name="Varga T."/>
            <person name="Kohler A."/>
            <person name="Feng B."/>
            <person name="Cao Y."/>
            <person name="Lipzen A."/>
            <person name="Daum C."/>
            <person name="Hundley H."/>
            <person name="Pangilinan J."/>
            <person name="Johnson J."/>
            <person name="Barry K."/>
            <person name="LaButti K."/>
            <person name="Ng V."/>
            <person name="Ahrendt S."/>
            <person name="Min B."/>
            <person name="Choi I.G."/>
            <person name="Park H."/>
            <person name="Plett J.M."/>
            <person name="Magnuson J."/>
            <person name="Spatafora J.W."/>
            <person name="Nagy L.G."/>
            <person name="Henrissat B."/>
            <person name="Grigoriev I.V."/>
            <person name="Yang Z.L."/>
            <person name="Xu J."/>
            <person name="Martin F.M."/>
        </authorList>
    </citation>
    <scope>NUCLEOTIDE SEQUENCE</scope>
    <source>
        <strain evidence="2">KKN 215</strain>
    </source>
</reference>
<feature type="compositionally biased region" description="Basic residues" evidence="1">
    <location>
        <begin position="1"/>
        <end position="17"/>
    </location>
</feature>
<evidence type="ECO:0000313" key="3">
    <source>
        <dbReference type="Proteomes" id="UP000813824"/>
    </source>
</evidence>
<feature type="compositionally biased region" description="Basic and acidic residues" evidence="1">
    <location>
        <begin position="258"/>
        <end position="267"/>
    </location>
</feature>
<dbReference type="EMBL" id="JAEVFJ010000007">
    <property type="protein sequence ID" value="KAH8103438.1"/>
    <property type="molecule type" value="Genomic_DNA"/>
</dbReference>